<evidence type="ECO:0000313" key="1">
    <source>
        <dbReference type="EMBL" id="KOO48434.1"/>
    </source>
</evidence>
<gene>
    <name evidence="1" type="ORF">AMD00_18770</name>
</gene>
<dbReference type="PATRIC" id="fig|263475.3.peg.2596"/>
<organism evidence="1 2">
    <name type="scientific">Viridibacillus arvi</name>
    <dbReference type="NCBI Taxonomy" id="263475"/>
    <lineage>
        <taxon>Bacteria</taxon>
        <taxon>Bacillati</taxon>
        <taxon>Bacillota</taxon>
        <taxon>Bacilli</taxon>
        <taxon>Bacillales</taxon>
        <taxon>Caryophanaceae</taxon>
        <taxon>Viridibacillus</taxon>
    </lineage>
</organism>
<sequence length="123" mass="14158">MYFRELQKHIVPGLCTDELDVSVYGIPFVLDAILVLKGYNGFRGSICVNGYGRILSKAIPDGHVDMRETRFKRKVNSMGCKKRNLMSVFRTSLIQSKHMLRRVVSFMKEKNLKQIPFDLKMGT</sequence>
<reference evidence="2" key="1">
    <citation type="submission" date="2015-08" db="EMBL/GenBank/DDBJ databases">
        <title>Fjat-10028 dsm 16317.</title>
        <authorList>
            <person name="Liu B."/>
            <person name="Wang J."/>
            <person name="Zhu Y."/>
            <person name="Liu G."/>
            <person name="Chen Q."/>
            <person name="Chen Z."/>
            <person name="Lan J."/>
            <person name="Che J."/>
            <person name="Ge C."/>
            <person name="Shi H."/>
            <person name="Pan Z."/>
            <person name="Liu X."/>
        </authorList>
    </citation>
    <scope>NUCLEOTIDE SEQUENCE [LARGE SCALE GENOMIC DNA]</scope>
    <source>
        <strain evidence="2">DSM 16317</strain>
    </source>
</reference>
<evidence type="ECO:0000313" key="2">
    <source>
        <dbReference type="Proteomes" id="UP000036867"/>
    </source>
</evidence>
<protein>
    <submittedName>
        <fullName evidence="1">Uncharacterized protein</fullName>
    </submittedName>
</protein>
<dbReference type="Proteomes" id="UP000036867">
    <property type="component" value="Unassembled WGS sequence"/>
</dbReference>
<accession>A0A0M0LBL2</accession>
<dbReference type="STRING" id="263475.AMD00_18770"/>
<keyword evidence="2" id="KW-1185">Reference proteome</keyword>
<name>A0A0M0LBL2_9BACL</name>
<dbReference type="EMBL" id="LILB01000007">
    <property type="protein sequence ID" value="KOO48434.1"/>
    <property type="molecule type" value="Genomic_DNA"/>
</dbReference>
<proteinExistence type="predicted"/>
<dbReference type="AlphaFoldDB" id="A0A0M0LBL2"/>
<comment type="caution">
    <text evidence="1">The sequence shown here is derived from an EMBL/GenBank/DDBJ whole genome shotgun (WGS) entry which is preliminary data.</text>
</comment>